<comment type="function">
    <text evidence="17">Strong activator of the late viral genes promoters. Acts as a suppressor of RNA-mediated gene silencing, also known as post-transcriptional gene silencing (PTGS), a mechanism of plant viral defense that limits the accumulation of viral RNAs. Also suppresses the host basal defense by interacting with and inhibiting SNF1 kinase, a key regulator of cell metabolism implicated in innate antiviral defense. Determines pathogenicity.</text>
</comment>
<dbReference type="GO" id="GO:0005198">
    <property type="term" value="F:structural molecule activity"/>
    <property type="evidence" value="ECO:0007669"/>
    <property type="project" value="InterPro"/>
</dbReference>
<dbReference type="GO" id="GO:0019028">
    <property type="term" value="C:viral capsid"/>
    <property type="evidence" value="ECO:0007669"/>
    <property type="project" value="InterPro"/>
</dbReference>
<keyword evidence="12 17" id="KW-0862">Zinc</keyword>
<proteinExistence type="inferred from homology"/>
<keyword evidence="5 17" id="KW-0941">Suppressor of RNA silencing</keyword>
<sequence>MRTSSPSKSHSTPVPIKVQHKQAKKKSIRRRRVDLPCGCSYFSSINCANHGFTHRGTHHCNSGREWRFYLEHTKSPIFQDNRITEPALSDGERYSNGKGTVQSQPEESTGASPMFSELPNLDDLTPSDWSFLKGI</sequence>
<evidence type="ECO:0000256" key="15">
    <source>
        <dbReference type="ARBA" id="ARBA00023200"/>
    </source>
</evidence>
<evidence type="ECO:0000256" key="10">
    <source>
        <dbReference type="ARBA" id="ARBA00022723"/>
    </source>
</evidence>
<evidence type="ECO:0000256" key="1">
    <source>
        <dbReference type="ARBA" id="ARBA00004147"/>
    </source>
</evidence>
<dbReference type="GO" id="GO:0008270">
    <property type="term" value="F:zinc ion binding"/>
    <property type="evidence" value="ECO:0007669"/>
    <property type="project" value="UniProtKB-KW"/>
</dbReference>
<keyword evidence="10 17" id="KW-0479">Metal-binding</keyword>
<evidence type="ECO:0000256" key="8">
    <source>
        <dbReference type="ARBA" id="ARBA00022581"/>
    </source>
</evidence>
<comment type="subcellular location">
    <subcellularLocation>
        <location evidence="2 17">Host cytoplasm</location>
    </subcellularLocation>
    <subcellularLocation>
        <location evidence="1 17">Host nucleus</location>
    </subcellularLocation>
</comment>
<dbReference type="GO" id="GO:0003677">
    <property type="term" value="F:DNA binding"/>
    <property type="evidence" value="ECO:0007669"/>
    <property type="project" value="UniProtKB-KW"/>
</dbReference>
<feature type="region of interest" description="Disordered" evidence="18">
    <location>
        <begin position="1"/>
        <end position="29"/>
    </location>
</feature>
<protein>
    <recommendedName>
        <fullName evidence="4 17">Transcriptional activator protein</fullName>
        <shortName evidence="17">TrAP</shortName>
    </recommendedName>
</protein>
<dbReference type="GO" id="GO:0030430">
    <property type="term" value="C:host cell cytoplasm"/>
    <property type="evidence" value="ECO:0007669"/>
    <property type="project" value="UniProtKB-SubCell"/>
</dbReference>
<feature type="region of interest" description="Disordered" evidence="18">
    <location>
        <begin position="82"/>
        <end position="121"/>
    </location>
</feature>
<evidence type="ECO:0000256" key="17">
    <source>
        <dbReference type="RuleBase" id="RU363028"/>
    </source>
</evidence>
<comment type="subunit">
    <text evidence="17">Monomer. Homodimer. Homooligomer. Self-interaction correlates with nuclear localization and efficient activation of transcription.</text>
</comment>
<evidence type="ECO:0000256" key="5">
    <source>
        <dbReference type="ARBA" id="ARBA00022463"/>
    </source>
</evidence>
<reference evidence="20 21" key="1">
    <citation type="submission" date="2018-02" db="EMBL/GenBank/DDBJ databases">
        <title>Complete nucleotide sequence of a novel monopartite begomovirus infecting Ageratum conyzoides in China.</title>
        <authorList>
            <person name="Li P."/>
            <person name="Qing L."/>
        </authorList>
    </citation>
    <scope>NUCLEOTIDE SEQUENCE</scope>
    <source>
        <strain evidence="19">SC770</strain>
        <strain evidence="20">SC782</strain>
    </source>
</reference>
<comment type="domain">
    <text evidence="17">The zinc finger and the transactivation region are involved in PTGS suppression.</text>
</comment>
<evidence type="ECO:0000256" key="16">
    <source>
        <dbReference type="ARBA" id="ARBA00023280"/>
    </source>
</evidence>
<keyword evidence="16" id="KW-0899">Viral immunoevasion</keyword>
<evidence type="ECO:0000313" key="20">
    <source>
        <dbReference type="EMBL" id="AWH12950.1"/>
    </source>
</evidence>
<evidence type="ECO:0000313" key="19">
    <source>
        <dbReference type="EMBL" id="AWH12947.1"/>
    </source>
</evidence>
<feature type="compositionally biased region" description="Polar residues" evidence="18">
    <location>
        <begin position="1"/>
        <end position="12"/>
    </location>
</feature>
<comment type="similarity">
    <text evidence="3 17">Belongs to the geminiviridae transcriptional activator protein family.</text>
</comment>
<dbReference type="GO" id="GO:0052170">
    <property type="term" value="P:symbiont-mediated suppression of host innate immune response"/>
    <property type="evidence" value="ECO:0007669"/>
    <property type="project" value="UniProtKB-KW"/>
</dbReference>
<keyword evidence="15 17" id="KW-1035">Host cytoplasm</keyword>
<evidence type="ECO:0000256" key="12">
    <source>
        <dbReference type="ARBA" id="ARBA00022833"/>
    </source>
</evidence>
<evidence type="ECO:0000256" key="6">
    <source>
        <dbReference type="ARBA" id="ARBA00022553"/>
    </source>
</evidence>
<dbReference type="Pfam" id="PF01440">
    <property type="entry name" value="Gemini_AL2"/>
    <property type="match status" value="1"/>
</dbReference>
<keyword evidence="9" id="KW-1090">Inhibition of host innate immune response by virus</keyword>
<feature type="compositionally biased region" description="Polar residues" evidence="18">
    <location>
        <begin position="97"/>
        <end position="111"/>
    </location>
</feature>
<keyword evidence="11 17" id="KW-0863">Zinc-finger</keyword>
<keyword evidence="6" id="KW-0597">Phosphoprotein</keyword>
<accession>A0A2S1P8V4</accession>
<name>A0A2S1P8V4_9GEMI</name>
<dbReference type="Proteomes" id="UP000503390">
    <property type="component" value="Segment"/>
</dbReference>
<evidence type="ECO:0000256" key="7">
    <source>
        <dbReference type="ARBA" id="ARBA00022562"/>
    </source>
</evidence>
<dbReference type="InterPro" id="IPR000942">
    <property type="entry name" value="Gemini_AL2"/>
</dbReference>
<keyword evidence="13 17" id="KW-0238">DNA-binding</keyword>
<evidence type="ECO:0000256" key="14">
    <source>
        <dbReference type="ARBA" id="ARBA00023159"/>
    </source>
</evidence>
<keyword evidence="14 17" id="KW-0010">Activator</keyword>
<gene>
    <name evidence="20" type="primary">AC2</name>
</gene>
<evidence type="ECO:0000256" key="11">
    <source>
        <dbReference type="ARBA" id="ARBA00022771"/>
    </source>
</evidence>
<dbReference type="GeneID" id="65102084"/>
<keyword evidence="7 17" id="KW-1048">Host nucleus</keyword>
<evidence type="ECO:0000256" key="9">
    <source>
        <dbReference type="ARBA" id="ARBA00022632"/>
    </source>
</evidence>
<keyword evidence="8 17" id="KW-0945">Host-virus interaction</keyword>
<dbReference type="KEGG" id="vg:65102084"/>
<dbReference type="EMBL" id="MG917698">
    <property type="protein sequence ID" value="AWH12950.1"/>
    <property type="molecule type" value="Genomic_DNA"/>
</dbReference>
<evidence type="ECO:0000256" key="3">
    <source>
        <dbReference type="ARBA" id="ARBA00007672"/>
    </source>
</evidence>
<dbReference type="GO" id="GO:0042025">
    <property type="term" value="C:host cell nucleus"/>
    <property type="evidence" value="ECO:0007669"/>
    <property type="project" value="UniProtKB-SubCell"/>
</dbReference>
<evidence type="ECO:0000256" key="2">
    <source>
        <dbReference type="ARBA" id="ARBA00004192"/>
    </source>
</evidence>
<dbReference type="RefSeq" id="YP_010086844.1">
    <property type="nucleotide sequence ID" value="NC_055492.1"/>
</dbReference>
<evidence type="ECO:0000313" key="21">
    <source>
        <dbReference type="Proteomes" id="UP000503390"/>
    </source>
</evidence>
<keyword evidence="21" id="KW-1185">Reference proteome</keyword>
<dbReference type="EMBL" id="MG917697">
    <property type="protein sequence ID" value="AWH12947.1"/>
    <property type="molecule type" value="Genomic_DNA"/>
</dbReference>
<evidence type="ECO:0000256" key="13">
    <source>
        <dbReference type="ARBA" id="ARBA00023125"/>
    </source>
</evidence>
<evidence type="ECO:0000256" key="18">
    <source>
        <dbReference type="SAM" id="MobiDB-lite"/>
    </source>
</evidence>
<feature type="compositionally biased region" description="Basic residues" evidence="18">
    <location>
        <begin position="18"/>
        <end position="29"/>
    </location>
</feature>
<evidence type="ECO:0000256" key="4">
    <source>
        <dbReference type="ARBA" id="ARBA00014388"/>
    </source>
</evidence>
<dbReference type="PRINTS" id="PR00230">
    <property type="entry name" value="GEMCOATAL2"/>
</dbReference>
<organism evidence="20">
    <name type="scientific">Begomovirus agerasichuanense</name>
    <dbReference type="NCBI Taxonomy" id="2182585"/>
    <lineage>
        <taxon>Viruses</taxon>
        <taxon>Monodnaviria</taxon>
        <taxon>Shotokuvirae</taxon>
        <taxon>Cressdnaviricota</taxon>
        <taxon>Repensiviricetes</taxon>
        <taxon>Geplafuvirales</taxon>
        <taxon>Geminiviridae</taxon>
        <taxon>Begomovirus</taxon>
    </lineage>
</organism>